<evidence type="ECO:0000256" key="1">
    <source>
        <dbReference type="SAM" id="Phobius"/>
    </source>
</evidence>
<accession>A0A919W6Z2</accession>
<dbReference type="EMBL" id="BOQP01000074">
    <property type="protein sequence ID" value="GIM85031.1"/>
    <property type="molecule type" value="Genomic_DNA"/>
</dbReference>
<proteinExistence type="predicted"/>
<keyword evidence="1" id="KW-0472">Membrane</keyword>
<evidence type="ECO:0000313" key="2">
    <source>
        <dbReference type="EMBL" id="GIM85031.1"/>
    </source>
</evidence>
<keyword evidence="3" id="KW-1185">Reference proteome</keyword>
<keyword evidence="1" id="KW-0812">Transmembrane</keyword>
<evidence type="ECO:0008006" key="4">
    <source>
        <dbReference type="Google" id="ProtNLM"/>
    </source>
</evidence>
<comment type="caution">
    <text evidence="2">The sequence shown here is derived from an EMBL/GenBank/DDBJ whole genome shotgun (WGS) entry which is preliminary data.</text>
</comment>
<dbReference type="Proteomes" id="UP000680865">
    <property type="component" value="Unassembled WGS sequence"/>
</dbReference>
<sequence length="181" mass="19825">MHDHPLEVGEDATTFFQPRGMVFVTMLWVIALVWLLCRGLYVLLLLALGIRPTAADIVTIAESLLVVPVVAAGLIVLVAWNRFGWLKSSMKGLEFGATGRRGVHLPWSAIASVGLRRWGPFTELVITPTTMTAVTELPGPGRRPRTLRRESGPAFLLDVGLMSPGPTTLLAELHRRIPSRV</sequence>
<dbReference type="AlphaFoldDB" id="A0A919W6Z2"/>
<evidence type="ECO:0000313" key="3">
    <source>
        <dbReference type="Proteomes" id="UP000680865"/>
    </source>
</evidence>
<gene>
    <name evidence="2" type="ORF">Aco04nite_94290</name>
</gene>
<protein>
    <recommendedName>
        <fullName evidence="4">PH domain-containing protein</fullName>
    </recommendedName>
</protein>
<feature type="transmembrane region" description="Helical" evidence="1">
    <location>
        <begin position="21"/>
        <end position="48"/>
    </location>
</feature>
<feature type="transmembrane region" description="Helical" evidence="1">
    <location>
        <begin position="60"/>
        <end position="80"/>
    </location>
</feature>
<organism evidence="2 3">
    <name type="scientific">Winogradskya consettensis</name>
    <dbReference type="NCBI Taxonomy" id="113560"/>
    <lineage>
        <taxon>Bacteria</taxon>
        <taxon>Bacillati</taxon>
        <taxon>Actinomycetota</taxon>
        <taxon>Actinomycetes</taxon>
        <taxon>Micromonosporales</taxon>
        <taxon>Micromonosporaceae</taxon>
        <taxon>Winogradskya</taxon>
    </lineage>
</organism>
<dbReference type="RefSeq" id="WP_213003677.1">
    <property type="nucleotide sequence ID" value="NZ_BAAATW010000033.1"/>
</dbReference>
<reference evidence="2" key="1">
    <citation type="submission" date="2021-03" db="EMBL/GenBank/DDBJ databases">
        <title>Whole genome shotgun sequence of Actinoplanes consettensis NBRC 14913.</title>
        <authorList>
            <person name="Komaki H."/>
            <person name="Tamura T."/>
        </authorList>
    </citation>
    <scope>NUCLEOTIDE SEQUENCE</scope>
    <source>
        <strain evidence="2">NBRC 14913</strain>
    </source>
</reference>
<name>A0A919W6Z2_9ACTN</name>
<keyword evidence="1" id="KW-1133">Transmembrane helix</keyword>